<organism evidence="2 3">
    <name type="scientific">Uliginosibacterium aquaticum</name>
    <dbReference type="NCBI Taxonomy" id="2731212"/>
    <lineage>
        <taxon>Bacteria</taxon>
        <taxon>Pseudomonadati</taxon>
        <taxon>Pseudomonadota</taxon>
        <taxon>Betaproteobacteria</taxon>
        <taxon>Rhodocyclales</taxon>
        <taxon>Zoogloeaceae</taxon>
        <taxon>Uliginosibacterium</taxon>
    </lineage>
</organism>
<dbReference type="CDD" id="cd00093">
    <property type="entry name" value="HTH_XRE"/>
    <property type="match status" value="1"/>
</dbReference>
<dbReference type="SUPFAM" id="SSF47413">
    <property type="entry name" value="lambda repressor-like DNA-binding domains"/>
    <property type="match status" value="1"/>
</dbReference>
<feature type="domain" description="HTH cro/C1-type" evidence="1">
    <location>
        <begin position="27"/>
        <end position="79"/>
    </location>
</feature>
<keyword evidence="3" id="KW-1185">Reference proteome</keyword>
<dbReference type="PROSITE" id="PS50943">
    <property type="entry name" value="HTH_CROC1"/>
    <property type="match status" value="1"/>
</dbReference>
<gene>
    <name evidence="2" type="ORF">HJ583_000755</name>
</gene>
<sequence>MSDSSAADRLGASGVDPQDGFCARFGQLLAALNISQNEFARQLGSTSAFISNLARGKSRPGLDFLAKISTTFGVSLDWLVLGKGTLRGDPFIDPEWLHTAALRVELAMLMAAGNPEAKALVSELLGERPPALTVTPARQALLDMLAAATSRDPLVTSLYNRYLSQRDPVERARAALRAAMQQLQANSSDPLAALINQSKQAPDAGGSVVQTAFGGSNKFAGGDFHEH</sequence>
<comment type="caution">
    <text evidence="2">The sequence shown here is derived from an EMBL/GenBank/DDBJ whole genome shotgun (WGS) entry which is preliminary data.</text>
</comment>
<evidence type="ECO:0000313" key="2">
    <source>
        <dbReference type="EMBL" id="NSL53544.1"/>
    </source>
</evidence>
<dbReference type="Pfam" id="PF01381">
    <property type="entry name" value="HTH_3"/>
    <property type="match status" value="1"/>
</dbReference>
<evidence type="ECO:0000313" key="3">
    <source>
        <dbReference type="Proteomes" id="UP000778523"/>
    </source>
</evidence>
<evidence type="ECO:0000259" key="1">
    <source>
        <dbReference type="PROSITE" id="PS50943"/>
    </source>
</evidence>
<proteinExistence type="predicted"/>
<dbReference type="Proteomes" id="UP000778523">
    <property type="component" value="Unassembled WGS sequence"/>
</dbReference>
<accession>A0ABX2IG41</accession>
<dbReference type="EMBL" id="JABCSC020000001">
    <property type="protein sequence ID" value="NSL53544.1"/>
    <property type="molecule type" value="Genomic_DNA"/>
</dbReference>
<reference evidence="2 3" key="1">
    <citation type="submission" date="2020-06" db="EMBL/GenBank/DDBJ databases">
        <title>Draft genome of Uliginosibacterium sp. IMCC34675.</title>
        <authorList>
            <person name="Song J."/>
        </authorList>
    </citation>
    <scope>NUCLEOTIDE SEQUENCE [LARGE SCALE GENOMIC DNA]</scope>
    <source>
        <strain evidence="2 3">IMCC34675</strain>
    </source>
</reference>
<dbReference type="RefSeq" id="WP_170019648.1">
    <property type="nucleotide sequence ID" value="NZ_JABCSC020000001.1"/>
</dbReference>
<dbReference type="SMART" id="SM00530">
    <property type="entry name" value="HTH_XRE"/>
    <property type="match status" value="1"/>
</dbReference>
<dbReference type="Gene3D" id="1.10.260.40">
    <property type="entry name" value="lambda repressor-like DNA-binding domains"/>
    <property type="match status" value="1"/>
</dbReference>
<protein>
    <submittedName>
        <fullName evidence="2">Helix-turn-helix transcriptional regulator</fullName>
    </submittedName>
</protein>
<dbReference type="InterPro" id="IPR010982">
    <property type="entry name" value="Lambda_DNA-bd_dom_sf"/>
</dbReference>
<name>A0ABX2IG41_9RHOO</name>
<dbReference type="InterPro" id="IPR001387">
    <property type="entry name" value="Cro/C1-type_HTH"/>
</dbReference>